<feature type="transmembrane region" description="Helical" evidence="8">
    <location>
        <begin position="166"/>
        <end position="189"/>
    </location>
</feature>
<dbReference type="OrthoDB" id="9774600at2"/>
<feature type="transmembrane region" description="Helical" evidence="8">
    <location>
        <begin position="323"/>
        <end position="342"/>
    </location>
</feature>
<feature type="transmembrane region" description="Helical" evidence="8">
    <location>
        <begin position="118"/>
        <end position="135"/>
    </location>
</feature>
<comment type="caution">
    <text evidence="9">The sequence shown here is derived from an EMBL/GenBank/DDBJ whole genome shotgun (WGS) entry which is preliminary data.</text>
</comment>
<feature type="transmembrane region" description="Helical" evidence="8">
    <location>
        <begin position="281"/>
        <end position="311"/>
    </location>
</feature>
<evidence type="ECO:0000256" key="1">
    <source>
        <dbReference type="ARBA" id="ARBA00004651"/>
    </source>
</evidence>
<feature type="transmembrane region" description="Helical" evidence="8">
    <location>
        <begin position="195"/>
        <end position="225"/>
    </location>
</feature>
<protein>
    <submittedName>
        <fullName evidence="9">Alpha-1,2-mannosyltransferase</fullName>
    </submittedName>
</protein>
<dbReference type="Proteomes" id="UP000294901">
    <property type="component" value="Unassembled WGS sequence"/>
</dbReference>
<dbReference type="GO" id="GO:0016758">
    <property type="term" value="F:hexosyltransferase activity"/>
    <property type="evidence" value="ECO:0007669"/>
    <property type="project" value="InterPro"/>
</dbReference>
<keyword evidence="10" id="KW-1185">Reference proteome</keyword>
<evidence type="ECO:0000313" key="9">
    <source>
        <dbReference type="EMBL" id="TDO38325.1"/>
    </source>
</evidence>
<dbReference type="GO" id="GO:0005886">
    <property type="term" value="C:plasma membrane"/>
    <property type="evidence" value="ECO:0007669"/>
    <property type="project" value="UniProtKB-SubCell"/>
</dbReference>
<comment type="subcellular location">
    <subcellularLocation>
        <location evidence="1">Cell membrane</location>
        <topology evidence="1">Multi-pass membrane protein</topology>
    </subcellularLocation>
</comment>
<dbReference type="EMBL" id="SNWR01000001">
    <property type="protein sequence ID" value="TDO38325.1"/>
    <property type="molecule type" value="Genomic_DNA"/>
</dbReference>
<feature type="transmembrane region" description="Helical" evidence="8">
    <location>
        <begin position="348"/>
        <end position="368"/>
    </location>
</feature>
<keyword evidence="9" id="KW-0328">Glycosyltransferase</keyword>
<evidence type="ECO:0000256" key="3">
    <source>
        <dbReference type="ARBA" id="ARBA00022679"/>
    </source>
</evidence>
<feature type="transmembrane region" description="Helical" evidence="8">
    <location>
        <begin position="12"/>
        <end position="31"/>
    </location>
</feature>
<evidence type="ECO:0000256" key="5">
    <source>
        <dbReference type="ARBA" id="ARBA00022989"/>
    </source>
</evidence>
<accession>A0A4R6JUI9</accession>
<evidence type="ECO:0000256" key="6">
    <source>
        <dbReference type="ARBA" id="ARBA00023136"/>
    </source>
</evidence>
<evidence type="ECO:0000256" key="2">
    <source>
        <dbReference type="ARBA" id="ARBA00022475"/>
    </source>
</evidence>
<name>A0A4R6JUI9_9ACTN</name>
<gene>
    <name evidence="9" type="ORF">C8E87_1978</name>
</gene>
<dbReference type="InterPro" id="IPR018584">
    <property type="entry name" value="GT87"/>
</dbReference>
<comment type="similarity">
    <text evidence="7">Belongs to the glycosyltransferase 87 family.</text>
</comment>
<keyword evidence="5 8" id="KW-1133">Transmembrane helix</keyword>
<evidence type="ECO:0000256" key="4">
    <source>
        <dbReference type="ARBA" id="ARBA00022692"/>
    </source>
</evidence>
<dbReference type="Pfam" id="PF09594">
    <property type="entry name" value="GT87"/>
    <property type="match status" value="1"/>
</dbReference>
<evidence type="ECO:0000256" key="8">
    <source>
        <dbReference type="SAM" id="Phobius"/>
    </source>
</evidence>
<dbReference type="RefSeq" id="WP_133872824.1">
    <property type="nucleotide sequence ID" value="NZ_BOMD01000022.1"/>
</dbReference>
<keyword evidence="2" id="KW-1003">Cell membrane</keyword>
<feature type="transmembrane region" description="Helical" evidence="8">
    <location>
        <begin position="246"/>
        <end position="269"/>
    </location>
</feature>
<dbReference type="AlphaFoldDB" id="A0A4R6JUI9"/>
<keyword evidence="6 8" id="KW-0472">Membrane</keyword>
<feature type="transmembrane region" description="Helical" evidence="8">
    <location>
        <begin position="84"/>
        <end position="106"/>
    </location>
</feature>
<proteinExistence type="inferred from homology"/>
<keyword evidence="3 9" id="KW-0808">Transferase</keyword>
<organism evidence="9 10">
    <name type="scientific">Paractinoplanes brasiliensis</name>
    <dbReference type="NCBI Taxonomy" id="52695"/>
    <lineage>
        <taxon>Bacteria</taxon>
        <taxon>Bacillati</taxon>
        <taxon>Actinomycetota</taxon>
        <taxon>Actinomycetes</taxon>
        <taxon>Micromonosporales</taxon>
        <taxon>Micromonosporaceae</taxon>
        <taxon>Paractinoplanes</taxon>
    </lineage>
</organism>
<sequence length="385" mass="41573">MRRLLSPYGQIVVVAVAAVTVGVFLVTVPTFREFFDLGVYRGAVRYWLLDGGELYEFLYGNTEYGFTYPPFAALVLSPLALTSWPVAVAGSLLVNASAVVVLLRWFVAPVVRRHGRPLWMACSLAFLAVLIFEPARDTFSFGQVNLALLLLVCLDLRALTAGRRWAGVFIGVASAIKLTPIVFIGYLIVTRQFRAAAVATGTAAGATLLAVLVAPATSAQFWLGALWDTDRVGRLEYVSNQSLRGVVARLDLPSAFWLAAVALTIAVWFLRVQRADHVAGFAVTGILACLISPVTWVHHLVWLLPALFLLTDAALRSGSRRRLAALSAVYVILSSSVVWLWWAGADGFLAAIGSNTYVWISVGLLLSVPFRAEVPAAPLVDAGAD</sequence>
<keyword evidence="4 8" id="KW-0812">Transmembrane</keyword>
<reference evidence="9 10" key="1">
    <citation type="submission" date="2019-03" db="EMBL/GenBank/DDBJ databases">
        <title>Sequencing the genomes of 1000 actinobacteria strains.</title>
        <authorList>
            <person name="Klenk H.-P."/>
        </authorList>
    </citation>
    <scope>NUCLEOTIDE SEQUENCE [LARGE SCALE GENOMIC DNA]</scope>
    <source>
        <strain evidence="9 10">DSM 43805</strain>
    </source>
</reference>
<evidence type="ECO:0000313" key="10">
    <source>
        <dbReference type="Proteomes" id="UP000294901"/>
    </source>
</evidence>
<evidence type="ECO:0000256" key="7">
    <source>
        <dbReference type="ARBA" id="ARBA00024033"/>
    </source>
</evidence>